<dbReference type="PANTHER" id="PTHR30272:SF8">
    <property type="entry name" value="3-HYDROXYDECANOYL-[ACYL-CARRIER-PROTEIN] DEHYDRATASE"/>
    <property type="match status" value="1"/>
</dbReference>
<comment type="pathway">
    <text evidence="3">Lipid metabolism; fatty acid biosynthesis.</text>
</comment>
<dbReference type="NCBIfam" id="TIGR01749">
    <property type="entry name" value="fabA"/>
    <property type="match status" value="1"/>
</dbReference>
<evidence type="ECO:0000256" key="1">
    <source>
        <dbReference type="ARBA" id="ARBA00001055"/>
    </source>
</evidence>
<dbReference type="EC" id="4.2.1.59" evidence="13"/>
<evidence type="ECO:0000256" key="3">
    <source>
        <dbReference type="ARBA" id="ARBA00005194"/>
    </source>
</evidence>
<keyword evidence="8" id="KW-0276">Fatty acid metabolism</keyword>
<dbReference type="GO" id="GO:0006633">
    <property type="term" value="P:fatty acid biosynthetic process"/>
    <property type="evidence" value="ECO:0007669"/>
    <property type="project" value="UniProtKB-UniRule"/>
</dbReference>
<comment type="subunit">
    <text evidence="5">Homodimer.</text>
</comment>
<evidence type="ECO:0000256" key="4">
    <source>
        <dbReference type="ARBA" id="ARBA00006714"/>
    </source>
</evidence>
<dbReference type="Proteomes" id="UP000015480">
    <property type="component" value="Chromosome"/>
</dbReference>
<evidence type="ECO:0000256" key="12">
    <source>
        <dbReference type="ARBA" id="ARBA00023239"/>
    </source>
</evidence>
<dbReference type="PATRIC" id="fig|1367847.3.peg.2883"/>
<dbReference type="UniPathway" id="UPA00094"/>
<comment type="similarity">
    <text evidence="4">Belongs to the thioester dehydratase family. FabA subfamily.</text>
</comment>
<dbReference type="InterPro" id="IPR029069">
    <property type="entry name" value="HotDog_dom_sf"/>
</dbReference>
<dbReference type="GO" id="GO:0005737">
    <property type="term" value="C:cytoplasm"/>
    <property type="evidence" value="ECO:0007669"/>
    <property type="project" value="UniProtKB-SubCell"/>
</dbReference>
<comment type="subcellular location">
    <subcellularLocation>
        <location evidence="2">Cytoplasm</location>
    </subcellularLocation>
</comment>
<keyword evidence="11" id="KW-0413">Isomerase</keyword>
<keyword evidence="9" id="KW-0443">Lipid metabolism</keyword>
<protein>
    <recommendedName>
        <fullName evidence="13">3-hydroxyacyl-[acyl-carrier-protein] dehydratase FabA</fullName>
        <ecNumber evidence="13">4.2.1.59</ecNumber>
    </recommendedName>
</protein>
<dbReference type="EMBL" id="CP006650">
    <property type="protein sequence ID" value="AGT09932.1"/>
    <property type="molecule type" value="Genomic_DNA"/>
</dbReference>
<dbReference type="Gene3D" id="3.10.129.10">
    <property type="entry name" value="Hotdog Thioesterase"/>
    <property type="match status" value="1"/>
</dbReference>
<evidence type="ECO:0000256" key="9">
    <source>
        <dbReference type="ARBA" id="ARBA00023098"/>
    </source>
</evidence>
<dbReference type="eggNOG" id="COG0764">
    <property type="taxonomic scope" value="Bacteria"/>
</dbReference>
<dbReference type="KEGG" id="pami:JCM7686_2876"/>
<keyword evidence="7" id="KW-0444">Lipid biosynthesis</keyword>
<dbReference type="NCBIfam" id="NF003509">
    <property type="entry name" value="PRK05174.1"/>
    <property type="match status" value="1"/>
</dbReference>
<evidence type="ECO:0000256" key="5">
    <source>
        <dbReference type="ARBA" id="ARBA00011738"/>
    </source>
</evidence>
<dbReference type="Pfam" id="PF07977">
    <property type="entry name" value="FabA"/>
    <property type="match status" value="1"/>
</dbReference>
<gene>
    <name evidence="14" type="ORF">JCM7686_2876</name>
</gene>
<evidence type="ECO:0000313" key="15">
    <source>
        <dbReference type="Proteomes" id="UP000015480"/>
    </source>
</evidence>
<accession>S5XX84</accession>
<dbReference type="STRING" id="1367847.JCM7686_2876"/>
<sequence length="183" mass="20184">MGANPHPRRQAGTYMTMTRTSFDKEALLACSRGELFGPGNAQLPAPPMLMMDRITDISGDGGLHGKGHVVAEYDINPELWFFECHFPGNPIMPGCLGLDGLWQLTGFNLGWRGWQGRGYALGVGEVKLTGMVRPDRKMLRYFVDFTKAIQTRRLTMGVADGRVEADGETIYEVKDMKVALSAS</sequence>
<evidence type="ECO:0000313" key="14">
    <source>
        <dbReference type="EMBL" id="AGT09932.1"/>
    </source>
</evidence>
<evidence type="ECO:0000256" key="13">
    <source>
        <dbReference type="NCBIfam" id="TIGR01749"/>
    </source>
</evidence>
<evidence type="ECO:0000256" key="6">
    <source>
        <dbReference type="ARBA" id="ARBA00022490"/>
    </source>
</evidence>
<dbReference type="GO" id="GO:0016853">
    <property type="term" value="F:isomerase activity"/>
    <property type="evidence" value="ECO:0007669"/>
    <property type="project" value="UniProtKB-KW"/>
</dbReference>
<reference evidence="14 15" key="1">
    <citation type="journal article" date="2014" name="BMC Genomics">
        <title>Architecture and functions of a multipartite genome of the methylotrophic bacterium Paracoccus aminophilus JCM 7686, containing primary and secondary chromids.</title>
        <authorList>
            <person name="Dziewit L."/>
            <person name="Czarnecki J."/>
            <person name="Wibberg D."/>
            <person name="Radlinska M."/>
            <person name="Mrozek P."/>
            <person name="Szymczak M."/>
            <person name="Schluter A."/>
            <person name="Puhler A."/>
            <person name="Bartosik D."/>
        </authorList>
    </citation>
    <scope>NUCLEOTIDE SEQUENCE [LARGE SCALE GENOMIC DNA]</scope>
    <source>
        <strain evidence="14">JCM 7686</strain>
    </source>
</reference>
<evidence type="ECO:0000256" key="11">
    <source>
        <dbReference type="ARBA" id="ARBA00023235"/>
    </source>
</evidence>
<proteinExistence type="inferred from homology"/>
<dbReference type="AlphaFoldDB" id="S5XX84"/>
<evidence type="ECO:0000256" key="2">
    <source>
        <dbReference type="ARBA" id="ARBA00004496"/>
    </source>
</evidence>
<dbReference type="HOGENOM" id="CLU_097925_0_0_5"/>
<evidence type="ECO:0000256" key="7">
    <source>
        <dbReference type="ARBA" id="ARBA00022516"/>
    </source>
</evidence>
<dbReference type="SUPFAM" id="SSF54637">
    <property type="entry name" value="Thioesterase/thiol ester dehydrase-isomerase"/>
    <property type="match status" value="1"/>
</dbReference>
<keyword evidence="10" id="KW-0275">Fatty acid biosynthesis</keyword>
<evidence type="ECO:0000256" key="10">
    <source>
        <dbReference type="ARBA" id="ARBA00023160"/>
    </source>
</evidence>
<keyword evidence="15" id="KW-1185">Reference proteome</keyword>
<organism evidence="14 15">
    <name type="scientific">Paracoccus aminophilus JCM 7686</name>
    <dbReference type="NCBI Taxonomy" id="1367847"/>
    <lineage>
        <taxon>Bacteria</taxon>
        <taxon>Pseudomonadati</taxon>
        <taxon>Pseudomonadota</taxon>
        <taxon>Alphaproteobacteria</taxon>
        <taxon>Rhodobacterales</taxon>
        <taxon>Paracoccaceae</taxon>
        <taxon>Paracoccus</taxon>
    </lineage>
</organism>
<dbReference type="GO" id="GO:0019171">
    <property type="term" value="F:(3R)-hydroxyacyl-[acyl-carrier-protein] dehydratase activity"/>
    <property type="evidence" value="ECO:0007669"/>
    <property type="project" value="UniProtKB-UniRule"/>
</dbReference>
<keyword evidence="6" id="KW-0963">Cytoplasm</keyword>
<dbReference type="PANTHER" id="PTHR30272">
    <property type="entry name" value="3-HYDROXYACYL-[ACYL-CARRIER-PROTEIN] DEHYDRATASE"/>
    <property type="match status" value="1"/>
</dbReference>
<dbReference type="InterPro" id="IPR013114">
    <property type="entry name" value="FabA_FabZ"/>
</dbReference>
<dbReference type="InterPro" id="IPR010083">
    <property type="entry name" value="FabA"/>
</dbReference>
<name>S5XX84_PARAH</name>
<keyword evidence="12 14" id="KW-0456">Lyase</keyword>
<evidence type="ECO:0000256" key="8">
    <source>
        <dbReference type="ARBA" id="ARBA00022832"/>
    </source>
</evidence>
<comment type="catalytic activity">
    <reaction evidence="1">
        <text>a (3R)-hydroxyacyl-[ACP] = a (2E)-enoyl-[ACP] + H2O</text>
        <dbReference type="Rhea" id="RHEA:13097"/>
        <dbReference type="Rhea" id="RHEA-COMP:9925"/>
        <dbReference type="Rhea" id="RHEA-COMP:9945"/>
        <dbReference type="ChEBI" id="CHEBI:15377"/>
        <dbReference type="ChEBI" id="CHEBI:78784"/>
        <dbReference type="ChEBI" id="CHEBI:78827"/>
        <dbReference type="EC" id="4.2.1.59"/>
    </reaction>
</comment>